<comment type="caution">
    <text evidence="1">The sequence shown here is derived from an EMBL/GenBank/DDBJ whole genome shotgun (WGS) entry which is preliminary data.</text>
</comment>
<dbReference type="EMBL" id="LOKQ01000004">
    <property type="protein sequence ID" value="OOX22484.1"/>
    <property type="molecule type" value="Genomic_DNA"/>
</dbReference>
<keyword evidence="2" id="KW-1185">Reference proteome</keyword>
<protein>
    <submittedName>
        <fullName evidence="1">Uncharacterized protein</fullName>
    </submittedName>
</protein>
<dbReference type="Proteomes" id="UP000191089">
    <property type="component" value="Unassembled WGS sequence"/>
</dbReference>
<reference evidence="1 2" key="1">
    <citation type="submission" date="2015-12" db="EMBL/GenBank/DDBJ databases">
        <authorList>
            <person name="Bansal K."/>
            <person name="Midha S."/>
            <person name="Patil P.B."/>
        </authorList>
    </citation>
    <scope>NUCLEOTIDE SEQUENCE [LARGE SCALE GENOMIC DNA]</scope>
    <source>
        <strain evidence="1 2">LMG558</strain>
    </source>
</reference>
<sequence length="69" mass="7735">MARGPSGRVVIEIEPLLKKRLYMTLAAQDLTLKDWFINSVEQCIQDGSKTALNQELQSEQKDSDNKAGL</sequence>
<name>A0ABX3MGV2_9XANT</name>
<evidence type="ECO:0000313" key="1">
    <source>
        <dbReference type="EMBL" id="OOX22484.1"/>
    </source>
</evidence>
<proteinExistence type="predicted"/>
<accession>A0ABX3MGV2</accession>
<evidence type="ECO:0000313" key="2">
    <source>
        <dbReference type="Proteomes" id="UP000191089"/>
    </source>
</evidence>
<gene>
    <name evidence="1" type="ORF">Xcaj_19795</name>
</gene>
<organism evidence="1 2">
    <name type="scientific">Xanthomonas axonopodis pv. cajani</name>
    <dbReference type="NCBI Taxonomy" id="487827"/>
    <lineage>
        <taxon>Bacteria</taxon>
        <taxon>Pseudomonadati</taxon>
        <taxon>Pseudomonadota</taxon>
        <taxon>Gammaproteobacteria</taxon>
        <taxon>Lysobacterales</taxon>
        <taxon>Lysobacteraceae</taxon>
        <taxon>Xanthomonas</taxon>
    </lineage>
</organism>
<dbReference type="RefSeq" id="WP_078560355.1">
    <property type="nucleotide sequence ID" value="NZ_LOKQ01000004.1"/>
</dbReference>